<dbReference type="Proteomes" id="UP000308768">
    <property type="component" value="Unassembled WGS sequence"/>
</dbReference>
<dbReference type="EMBL" id="NAJN01003749">
    <property type="protein sequence ID" value="TKA35815.1"/>
    <property type="molecule type" value="Genomic_DNA"/>
</dbReference>
<feature type="non-terminal residue" evidence="2">
    <location>
        <position position="84"/>
    </location>
</feature>
<sequence length="84" mass="9080">MESSSGTRASHRSHPTSTSPPAPIRSTSASDGRALRSRALAREHHRHRPSTPSAIPSSARRATTLACQPPQPSAVCNLSRKWWS</sequence>
<comment type="caution">
    <text evidence="2">The sequence shown here is derived from an EMBL/GenBank/DDBJ whole genome shotgun (WGS) entry which is preliminary data.</text>
</comment>
<dbReference type="AlphaFoldDB" id="A0A4U0UM22"/>
<name>A0A4U0UM22_9PEZI</name>
<evidence type="ECO:0000256" key="1">
    <source>
        <dbReference type="SAM" id="MobiDB-lite"/>
    </source>
</evidence>
<proteinExistence type="predicted"/>
<evidence type="ECO:0000313" key="2">
    <source>
        <dbReference type="EMBL" id="TKA35815.1"/>
    </source>
</evidence>
<feature type="region of interest" description="Disordered" evidence="1">
    <location>
        <begin position="1"/>
        <end position="84"/>
    </location>
</feature>
<gene>
    <name evidence="2" type="ORF">B0A49_12788</name>
</gene>
<reference evidence="2 3" key="1">
    <citation type="submission" date="2017-03" db="EMBL/GenBank/DDBJ databases">
        <title>Genomes of endolithic fungi from Antarctica.</title>
        <authorList>
            <person name="Coleine C."/>
            <person name="Masonjones S."/>
            <person name="Stajich J.E."/>
        </authorList>
    </citation>
    <scope>NUCLEOTIDE SEQUENCE [LARGE SCALE GENOMIC DNA]</scope>
    <source>
        <strain evidence="2 3">CCFEE 5187</strain>
    </source>
</reference>
<keyword evidence="3" id="KW-1185">Reference proteome</keyword>
<organism evidence="2 3">
    <name type="scientific">Cryomyces minteri</name>
    <dbReference type="NCBI Taxonomy" id="331657"/>
    <lineage>
        <taxon>Eukaryota</taxon>
        <taxon>Fungi</taxon>
        <taxon>Dikarya</taxon>
        <taxon>Ascomycota</taxon>
        <taxon>Pezizomycotina</taxon>
        <taxon>Dothideomycetes</taxon>
        <taxon>Dothideomycetes incertae sedis</taxon>
        <taxon>Cryomyces</taxon>
    </lineage>
</organism>
<protein>
    <submittedName>
        <fullName evidence="2">Uncharacterized protein</fullName>
    </submittedName>
</protein>
<accession>A0A4U0UM22</accession>
<evidence type="ECO:0000313" key="3">
    <source>
        <dbReference type="Proteomes" id="UP000308768"/>
    </source>
</evidence>